<evidence type="ECO:0000313" key="10">
    <source>
        <dbReference type="EMBL" id="CQR72732.1"/>
    </source>
</evidence>
<evidence type="ECO:0000256" key="8">
    <source>
        <dbReference type="ARBA" id="ARBA00023012"/>
    </source>
</evidence>
<dbReference type="SUPFAM" id="SSF55874">
    <property type="entry name" value="ATPase domain of HSP90 chaperone/DNA topoisomerase II/histidine kinase"/>
    <property type="match status" value="1"/>
</dbReference>
<dbReference type="Pfam" id="PF00512">
    <property type="entry name" value="HisKA"/>
    <property type="match status" value="1"/>
</dbReference>
<keyword evidence="5" id="KW-0547">Nucleotide-binding</keyword>
<dbReference type="Gene3D" id="1.10.287.130">
    <property type="match status" value="1"/>
</dbReference>
<keyword evidence="6 10" id="KW-0418">Kinase</keyword>
<reference evidence="11" key="1">
    <citation type="submission" date="2015-03" db="EMBL/GenBank/DDBJ databases">
        <authorList>
            <person name="Nijsse Bart"/>
        </authorList>
    </citation>
    <scope>NUCLEOTIDE SEQUENCE [LARGE SCALE GENOMIC DNA]</scope>
</reference>
<dbReference type="SUPFAM" id="SSF55781">
    <property type="entry name" value="GAF domain-like"/>
    <property type="match status" value="1"/>
</dbReference>
<dbReference type="PANTHER" id="PTHR43065:SF46">
    <property type="entry name" value="C4-DICARBOXYLATE TRANSPORT SENSOR PROTEIN DCTB"/>
    <property type="match status" value="1"/>
</dbReference>
<dbReference type="Proteomes" id="UP000049855">
    <property type="component" value="Unassembled WGS sequence"/>
</dbReference>
<keyword evidence="3" id="KW-0597">Phosphoprotein</keyword>
<gene>
    <name evidence="10" type="ORF">SpAn4DRAFT_3192</name>
</gene>
<dbReference type="EC" id="2.7.13.3" evidence="2"/>
<name>A0A0U1KZ93_9FIRM</name>
<evidence type="ECO:0000256" key="6">
    <source>
        <dbReference type="ARBA" id="ARBA00022777"/>
    </source>
</evidence>
<dbReference type="InterPro" id="IPR036890">
    <property type="entry name" value="HATPase_C_sf"/>
</dbReference>
<evidence type="ECO:0000256" key="2">
    <source>
        <dbReference type="ARBA" id="ARBA00012438"/>
    </source>
</evidence>
<dbReference type="GO" id="GO:0000155">
    <property type="term" value="F:phosphorelay sensor kinase activity"/>
    <property type="evidence" value="ECO:0007669"/>
    <property type="project" value="InterPro"/>
</dbReference>
<accession>A0A0U1KZ93</accession>
<dbReference type="GO" id="GO:0005524">
    <property type="term" value="F:ATP binding"/>
    <property type="evidence" value="ECO:0007669"/>
    <property type="project" value="UniProtKB-KW"/>
</dbReference>
<dbReference type="InterPro" id="IPR003661">
    <property type="entry name" value="HisK_dim/P_dom"/>
</dbReference>
<keyword evidence="4" id="KW-0808">Transferase</keyword>
<sequence>MQGKTKDPLKLTGDLCDEDKMLSTMQNIGDLLGMVFLFLSKMILNYHFRNYSAALRFGEKVKANLAGASATIDIAIYYFYDSLTRLALYSIRSDAEKKVILKKVNKNQRMMSIWSEFSPFNFLHKFYLVEAEICRVTGKFFEARKHYDKAIGLAKENEYLNEEALAYELAGNFYLSDGRKNSAKAYFREARYRYQLWGAKAKVNELEDKYPKFFMKSRNLQDISKNIDLLTIIKASQAISSEINLETLLNRLMTVMLENMGAQRGFLILKQEDELLIEAYVDKEWEEEKLLIAMPLDKCESIPKTVIRFTARTGENVVFPGNLQKLSIDNDPYISANKPKSFFSTAIILKNELKGVLYLENNLAENVFSPDRVKVIELLSAQAAISLENALLYNTLEQKEAALAAFLDQLKMDLNSFAQAMYDGRALEFNSEIAELTPILKYISKQTEKMTHLDRLNIICEMAAGIAHEVRNPMTTVRGLLQFLENKQELTGHRDKFELMINEIDRANSIITEFLSLAKNKVMDFTESNLNDIIRDIYPLLQADALRNNSEIVITLENIPNLILDRNSIRQIIFNIVRNGLDAMPGGGLIDIKTWASGSKVLLVVKDCGIGILPENKGNLWKPFFTTKDNGTGLGLAVCYRIAQRHGATITVESEPQKGTVFTVEFNQNFSPL</sequence>
<dbReference type="Gene3D" id="3.30.565.10">
    <property type="entry name" value="Histidine kinase-like ATPase, C-terminal domain"/>
    <property type="match status" value="1"/>
</dbReference>
<dbReference type="Pfam" id="PF01590">
    <property type="entry name" value="GAF"/>
    <property type="match status" value="1"/>
</dbReference>
<dbReference type="InterPro" id="IPR029016">
    <property type="entry name" value="GAF-like_dom_sf"/>
</dbReference>
<evidence type="ECO:0000256" key="5">
    <source>
        <dbReference type="ARBA" id="ARBA00022741"/>
    </source>
</evidence>
<dbReference type="Gene3D" id="3.30.450.40">
    <property type="match status" value="1"/>
</dbReference>
<evidence type="ECO:0000259" key="9">
    <source>
        <dbReference type="PROSITE" id="PS50109"/>
    </source>
</evidence>
<dbReference type="Pfam" id="PF02518">
    <property type="entry name" value="HATPase_c"/>
    <property type="match status" value="1"/>
</dbReference>
<evidence type="ECO:0000313" key="11">
    <source>
        <dbReference type="Proteomes" id="UP000049855"/>
    </source>
</evidence>
<evidence type="ECO:0000256" key="7">
    <source>
        <dbReference type="ARBA" id="ARBA00022840"/>
    </source>
</evidence>
<dbReference type="SUPFAM" id="SSF47384">
    <property type="entry name" value="Homodimeric domain of signal transducing histidine kinase"/>
    <property type="match status" value="1"/>
</dbReference>
<keyword evidence="7" id="KW-0067">ATP-binding</keyword>
<evidence type="ECO:0000256" key="3">
    <source>
        <dbReference type="ARBA" id="ARBA00022553"/>
    </source>
</evidence>
<dbReference type="InterPro" id="IPR011990">
    <property type="entry name" value="TPR-like_helical_dom_sf"/>
</dbReference>
<dbReference type="PRINTS" id="PR00344">
    <property type="entry name" value="BCTRLSENSOR"/>
</dbReference>
<dbReference type="SMART" id="SM00387">
    <property type="entry name" value="HATPase_c"/>
    <property type="match status" value="1"/>
</dbReference>
<dbReference type="InterPro" id="IPR036097">
    <property type="entry name" value="HisK_dim/P_sf"/>
</dbReference>
<dbReference type="PROSITE" id="PS50109">
    <property type="entry name" value="HIS_KIN"/>
    <property type="match status" value="1"/>
</dbReference>
<evidence type="ECO:0000256" key="4">
    <source>
        <dbReference type="ARBA" id="ARBA00022679"/>
    </source>
</evidence>
<protein>
    <recommendedName>
        <fullName evidence="2">histidine kinase</fullName>
        <ecNumber evidence="2">2.7.13.3</ecNumber>
    </recommendedName>
</protein>
<dbReference type="InterPro" id="IPR004358">
    <property type="entry name" value="Sig_transdc_His_kin-like_C"/>
</dbReference>
<dbReference type="AlphaFoldDB" id="A0A0U1KZ93"/>
<dbReference type="SMART" id="SM00065">
    <property type="entry name" value="GAF"/>
    <property type="match status" value="1"/>
</dbReference>
<dbReference type="Gene3D" id="1.25.40.10">
    <property type="entry name" value="Tetratricopeptide repeat domain"/>
    <property type="match status" value="1"/>
</dbReference>
<dbReference type="EMBL" id="CTRP01000011">
    <property type="protein sequence ID" value="CQR72732.1"/>
    <property type="molecule type" value="Genomic_DNA"/>
</dbReference>
<dbReference type="PANTHER" id="PTHR43065">
    <property type="entry name" value="SENSOR HISTIDINE KINASE"/>
    <property type="match status" value="1"/>
</dbReference>
<proteinExistence type="predicted"/>
<evidence type="ECO:0000256" key="1">
    <source>
        <dbReference type="ARBA" id="ARBA00000085"/>
    </source>
</evidence>
<dbReference type="SMART" id="SM00388">
    <property type="entry name" value="HisKA"/>
    <property type="match status" value="1"/>
</dbReference>
<dbReference type="RefSeq" id="WP_021168423.1">
    <property type="nucleotide sequence ID" value="NZ_CTRP01000011.1"/>
</dbReference>
<dbReference type="InterPro" id="IPR003018">
    <property type="entry name" value="GAF"/>
</dbReference>
<comment type="catalytic activity">
    <reaction evidence="1">
        <text>ATP + protein L-histidine = ADP + protein N-phospho-L-histidine.</text>
        <dbReference type="EC" id="2.7.13.3"/>
    </reaction>
</comment>
<keyword evidence="11" id="KW-1185">Reference proteome</keyword>
<organism evidence="10 11">
    <name type="scientific">Sporomusa ovata</name>
    <dbReference type="NCBI Taxonomy" id="2378"/>
    <lineage>
        <taxon>Bacteria</taxon>
        <taxon>Bacillati</taxon>
        <taxon>Bacillota</taxon>
        <taxon>Negativicutes</taxon>
        <taxon>Selenomonadales</taxon>
        <taxon>Sporomusaceae</taxon>
        <taxon>Sporomusa</taxon>
    </lineage>
</organism>
<dbReference type="InterPro" id="IPR003594">
    <property type="entry name" value="HATPase_dom"/>
</dbReference>
<keyword evidence="8" id="KW-0902">Two-component regulatory system</keyword>
<dbReference type="SUPFAM" id="SSF48452">
    <property type="entry name" value="TPR-like"/>
    <property type="match status" value="1"/>
</dbReference>
<dbReference type="InterPro" id="IPR005467">
    <property type="entry name" value="His_kinase_dom"/>
</dbReference>
<dbReference type="CDD" id="cd00082">
    <property type="entry name" value="HisKA"/>
    <property type="match status" value="1"/>
</dbReference>
<feature type="domain" description="Histidine kinase" evidence="9">
    <location>
        <begin position="465"/>
        <end position="670"/>
    </location>
</feature>